<gene>
    <name evidence="2" type="ORF">HSR6_1249</name>
</gene>
<dbReference type="SUPFAM" id="SSF48371">
    <property type="entry name" value="ARM repeat"/>
    <property type="match status" value="1"/>
</dbReference>
<dbReference type="Proteomes" id="UP000186165">
    <property type="component" value="Chromosome"/>
</dbReference>
<dbReference type="AlphaFoldDB" id="A0A1J1AD98"/>
<evidence type="ECO:0000313" key="2">
    <source>
        <dbReference type="EMBL" id="APE95695.1"/>
    </source>
</evidence>
<protein>
    <submittedName>
        <fullName evidence="2">Adaptin</fullName>
    </submittedName>
</protein>
<name>A0A1J1AD98_9EURY</name>
<organism evidence="2 3">
    <name type="scientific">Halodesulfurarchaeum formicicum</name>
    <dbReference type="NCBI Taxonomy" id="1873524"/>
    <lineage>
        <taxon>Archaea</taxon>
        <taxon>Methanobacteriati</taxon>
        <taxon>Methanobacteriota</taxon>
        <taxon>Stenosarchaea group</taxon>
        <taxon>Halobacteria</taxon>
        <taxon>Halobacteriales</taxon>
        <taxon>Halobacteriaceae</taxon>
        <taxon>Halodesulfurarchaeum</taxon>
    </lineage>
</organism>
<dbReference type="GO" id="GO:0006886">
    <property type="term" value="P:intracellular protein transport"/>
    <property type="evidence" value="ECO:0007669"/>
    <property type="project" value="InterPro"/>
</dbReference>
<dbReference type="GO" id="GO:0016192">
    <property type="term" value="P:vesicle-mediated transport"/>
    <property type="evidence" value="ECO:0007669"/>
    <property type="project" value="InterPro"/>
</dbReference>
<feature type="domain" description="Clathrin/coatomer adaptor adaptin-like N-terminal" evidence="1">
    <location>
        <begin position="418"/>
        <end position="668"/>
    </location>
</feature>
<dbReference type="EMBL" id="CP016804">
    <property type="protein sequence ID" value="APE95695.1"/>
    <property type="molecule type" value="Genomic_DNA"/>
</dbReference>
<dbReference type="Gene3D" id="1.25.10.10">
    <property type="entry name" value="Leucine-rich Repeat Variant"/>
    <property type="match status" value="2"/>
</dbReference>
<evidence type="ECO:0000259" key="1">
    <source>
        <dbReference type="Pfam" id="PF01602"/>
    </source>
</evidence>
<dbReference type="InterPro" id="IPR016024">
    <property type="entry name" value="ARM-type_fold"/>
</dbReference>
<proteinExistence type="predicted"/>
<dbReference type="Pfam" id="PF01602">
    <property type="entry name" value="Adaptin_N"/>
    <property type="match status" value="1"/>
</dbReference>
<evidence type="ECO:0000313" key="3">
    <source>
        <dbReference type="Proteomes" id="UP000186165"/>
    </source>
</evidence>
<keyword evidence="3" id="KW-1185">Reference proteome</keyword>
<accession>A0A1J1AD98</accession>
<sequence length="711" mass="77821">MAKKMEQEYGVARDRALQITNRVRKLVANPDIEALKETGLLNEEITNASIQDLIAELNEQDKRTIEGRWNALAKERGIYDIVGADALLYDPGQGGLDPDKELVSDDGESLTIQEAMITAWREEILIEAIPRGIRLGNTEFRTEDSSQMSLSQIEDGFDQEGLSEQLSRDLRSSQLEVDGDLLALKDVDFSLEAPRQDRVIAIAAARRHILEHCGASRDDILEALEPEKNYPLGIHGAQARSKGFEYEFRRRWWADLVAPGLRSLPDIREPAHDSGIWLSNEALTGGVESETTVETILNEGYVFELTHQTDDDQKTHLVTHFEPDRPSMTPLKGPPAFWFETVENEERFSVRLPEIEALHPVPYESLADPLAGAAFAAVRKQLEDDVASVDEELLRKMLTDVVADATSVDRREALRLAMITVKHRDGTRRFAVDATFALLADEPSALDRAALQALHDAATDEPAVLKEHVGDLAVYASQDSMCQAAATHGLMELAEADPASVLDAVPALEAAATAETEATQSYAVYALSCVAEAYPEEAFSAIAALIEVMQSENETTQTNALAALGKIASNYPDAAEPIVDELVTVLDADAKRVRNNAVGLLGDLAQAHPAVVIEYADRIAARLEDNNIQARVNASIALQRAGEADPAAIRAQQDQIEAALQDPSPEVRANVCSLIGNANVSVPIETLEEVAENDLDETVRDRAAWAISRLR</sequence>
<dbReference type="KEGG" id="hhsr:HSR6_1249"/>
<dbReference type="InterPro" id="IPR002553">
    <property type="entry name" value="Clathrin/coatomer_adapt-like_N"/>
</dbReference>
<dbReference type="GO" id="GO:0030117">
    <property type="term" value="C:membrane coat"/>
    <property type="evidence" value="ECO:0007669"/>
    <property type="project" value="InterPro"/>
</dbReference>
<dbReference type="InterPro" id="IPR011989">
    <property type="entry name" value="ARM-like"/>
</dbReference>
<reference evidence="3" key="1">
    <citation type="submission" date="2016-08" db="EMBL/GenBank/DDBJ databases">
        <title>Discovery of first anaerobic lithoheterotrophic haloarchae widely represented in hypersaline habitats.</title>
        <authorList>
            <person name="Sorokin D.Y."/>
            <person name="Kublanov I.V."/>
            <person name="Roman P."/>
            <person name="Sinninghe Damste J.S."/>
            <person name="Golyshin P.N."/>
            <person name="Rojo D."/>
            <person name="Ciordia S."/>
            <person name="Mena Md.C."/>
            <person name="Ferrer M."/>
            <person name="Smedile F."/>
            <person name="Messina E."/>
            <person name="La Cono V."/>
            <person name="Yakimov M.M."/>
        </authorList>
    </citation>
    <scope>NUCLEOTIDE SEQUENCE [LARGE SCALE GENOMIC DNA]</scope>
    <source>
        <strain evidence="3">HSR6</strain>
    </source>
</reference>